<proteinExistence type="inferred from homology"/>
<sequence length="476" mass="55446">MIFQQNVEKIVMLTRLAEGDTIKCLQYWPNEESQQQYGGVKVTLVHVDTFAEYDIRTLAMTVKNTTKQVIQFHFTAWPDNGVPAAASSIVQFWHQVRNVQSHNRSPTVVHCSAGIGRTGTYIALDYLVDQGKDKQYVHIFHCVAQLRRQRVNLVQTEAQYRFLHEALVEALMVSGSAVSAEKFPSVYQELLEIDRMKRKTRLLLEFEELQNESNKAVYHPTGNNDTDDEEEESEAKKVSITNDPQRTSRLEINKHKNRYCNILPADEYRPCLSLVEGRTNYINAVKLQSHRQKDGLIVTQMPMEDTVIDFWRLVYDFGVRTIVILNDFPRNKEDTGVYWPSKGESMKEMVFNIENVDESTDNTNFLWRIIRLTKYSEQPREVRQFQCKFWPGSEKVPLQTDAMLKFINSVEQWQRQAEIKTIVIHCMDGAERSGLYCVLTTVMERLNVERDVAIYQTVKKMRTRRQQIIPNFRIAS</sequence>
<dbReference type="EC" id="3.1.3.48" evidence="2"/>
<dbReference type="GO" id="GO:0004725">
    <property type="term" value="F:protein tyrosine phosphatase activity"/>
    <property type="evidence" value="ECO:0007669"/>
    <property type="project" value="UniProtKB-EC"/>
</dbReference>
<dbReference type="Pfam" id="PF00102">
    <property type="entry name" value="Y_phosphatase"/>
    <property type="match status" value="2"/>
</dbReference>
<dbReference type="InterPro" id="IPR003595">
    <property type="entry name" value="Tyr_Pase_cat"/>
</dbReference>
<reference evidence="9" key="2">
    <citation type="journal article" date="2021" name="Genome Biol. Evol.">
        <title>Developing a high-quality reference genome for a parasitic bivalve with doubly uniparental inheritance (Bivalvia: Unionida).</title>
        <authorList>
            <person name="Smith C.H."/>
        </authorList>
    </citation>
    <scope>NUCLEOTIDE SEQUENCE</scope>
    <source>
        <strain evidence="9">CHS0354</strain>
        <tissue evidence="9">Mantle</tissue>
    </source>
</reference>
<dbReference type="FunFam" id="3.90.190.10:FF:000185">
    <property type="entry name" value="Predicted protein"/>
    <property type="match status" value="1"/>
</dbReference>
<dbReference type="FunFam" id="3.90.190.10:FF:000102">
    <property type="entry name" value="Receptor-type tyrosine-protein phosphatase"/>
    <property type="match status" value="1"/>
</dbReference>
<evidence type="ECO:0000259" key="8">
    <source>
        <dbReference type="PROSITE" id="PS50056"/>
    </source>
</evidence>
<dbReference type="SMART" id="SM00404">
    <property type="entry name" value="PTPc_motif"/>
    <property type="match status" value="2"/>
</dbReference>
<dbReference type="CDD" id="cd00047">
    <property type="entry name" value="PTPc"/>
    <property type="match status" value="1"/>
</dbReference>
<dbReference type="PRINTS" id="PR00700">
    <property type="entry name" value="PRTYPHPHTASE"/>
</dbReference>
<keyword evidence="3" id="KW-0378">Hydrolase</keyword>
<feature type="domain" description="Tyrosine specific protein phosphatases" evidence="8">
    <location>
        <begin position="404"/>
        <end position="469"/>
    </location>
</feature>
<dbReference type="InterPro" id="IPR016130">
    <property type="entry name" value="Tyr_Pase_AS"/>
</dbReference>
<keyword evidence="4" id="KW-0904">Protein phosphatase</keyword>
<feature type="domain" description="Tyrosine-protein phosphatase" evidence="7">
    <location>
        <begin position="1"/>
        <end position="170"/>
    </location>
</feature>
<dbReference type="Proteomes" id="UP001195483">
    <property type="component" value="Unassembled WGS sequence"/>
</dbReference>
<organism evidence="9 10">
    <name type="scientific">Potamilus streckersoni</name>
    <dbReference type="NCBI Taxonomy" id="2493646"/>
    <lineage>
        <taxon>Eukaryota</taxon>
        <taxon>Metazoa</taxon>
        <taxon>Spiralia</taxon>
        <taxon>Lophotrochozoa</taxon>
        <taxon>Mollusca</taxon>
        <taxon>Bivalvia</taxon>
        <taxon>Autobranchia</taxon>
        <taxon>Heteroconchia</taxon>
        <taxon>Palaeoheterodonta</taxon>
        <taxon>Unionida</taxon>
        <taxon>Unionoidea</taxon>
        <taxon>Unionidae</taxon>
        <taxon>Ambleminae</taxon>
        <taxon>Lampsilini</taxon>
        <taxon>Potamilus</taxon>
    </lineage>
</organism>
<dbReference type="SMART" id="SM00194">
    <property type="entry name" value="PTPc"/>
    <property type="match status" value="2"/>
</dbReference>
<dbReference type="PANTHER" id="PTHR19134">
    <property type="entry name" value="RECEPTOR-TYPE TYROSINE-PROTEIN PHOSPHATASE"/>
    <property type="match status" value="1"/>
</dbReference>
<dbReference type="PROSITE" id="PS50055">
    <property type="entry name" value="TYR_PHOSPHATASE_PTP"/>
    <property type="match status" value="2"/>
</dbReference>
<comment type="catalytic activity">
    <reaction evidence="5">
        <text>O-phospho-L-tyrosyl-[protein] + H2O = L-tyrosyl-[protein] + phosphate</text>
        <dbReference type="Rhea" id="RHEA:10684"/>
        <dbReference type="Rhea" id="RHEA-COMP:10136"/>
        <dbReference type="Rhea" id="RHEA-COMP:20101"/>
        <dbReference type="ChEBI" id="CHEBI:15377"/>
        <dbReference type="ChEBI" id="CHEBI:43474"/>
        <dbReference type="ChEBI" id="CHEBI:46858"/>
        <dbReference type="ChEBI" id="CHEBI:61978"/>
        <dbReference type="EC" id="3.1.3.48"/>
    </reaction>
</comment>
<keyword evidence="10" id="KW-1185">Reference proteome</keyword>
<dbReference type="InterPro" id="IPR029021">
    <property type="entry name" value="Prot-tyrosine_phosphatase-like"/>
</dbReference>
<evidence type="ECO:0000313" key="9">
    <source>
        <dbReference type="EMBL" id="KAK3612426.1"/>
    </source>
</evidence>
<evidence type="ECO:0000256" key="4">
    <source>
        <dbReference type="ARBA" id="ARBA00022912"/>
    </source>
</evidence>
<dbReference type="EMBL" id="JAEAOA010001901">
    <property type="protein sequence ID" value="KAK3612426.1"/>
    <property type="molecule type" value="Genomic_DNA"/>
</dbReference>
<gene>
    <name evidence="9" type="ORF">CHS0354_032035</name>
</gene>
<feature type="domain" description="Tyrosine-protein phosphatase" evidence="7">
    <location>
        <begin position="202"/>
        <end position="476"/>
    </location>
</feature>
<evidence type="ECO:0000256" key="2">
    <source>
        <dbReference type="ARBA" id="ARBA00013064"/>
    </source>
</evidence>
<evidence type="ECO:0000313" key="10">
    <source>
        <dbReference type="Proteomes" id="UP001195483"/>
    </source>
</evidence>
<evidence type="ECO:0000256" key="6">
    <source>
        <dbReference type="SAM" id="MobiDB-lite"/>
    </source>
</evidence>
<dbReference type="Gene3D" id="3.90.190.10">
    <property type="entry name" value="Protein tyrosine phosphatase superfamily"/>
    <property type="match status" value="2"/>
</dbReference>
<evidence type="ECO:0000256" key="1">
    <source>
        <dbReference type="ARBA" id="ARBA00009580"/>
    </source>
</evidence>
<dbReference type="SUPFAM" id="SSF52799">
    <property type="entry name" value="(Phosphotyrosine protein) phosphatases II"/>
    <property type="match status" value="2"/>
</dbReference>
<name>A0AAE0TL55_9BIVA</name>
<feature type="region of interest" description="Disordered" evidence="6">
    <location>
        <begin position="214"/>
        <end position="246"/>
    </location>
</feature>
<dbReference type="PROSITE" id="PS50056">
    <property type="entry name" value="TYR_PHOSPHATASE_2"/>
    <property type="match status" value="2"/>
</dbReference>
<dbReference type="PANTHER" id="PTHR19134:SF562">
    <property type="entry name" value="PROTEIN-TYROSINE-PHOSPHATASE"/>
    <property type="match status" value="1"/>
</dbReference>
<dbReference type="InterPro" id="IPR000387">
    <property type="entry name" value="Tyr_Pase_dom"/>
</dbReference>
<feature type="domain" description="Tyrosine specific protein phosphatases" evidence="8">
    <location>
        <begin position="90"/>
        <end position="161"/>
    </location>
</feature>
<dbReference type="InterPro" id="IPR000242">
    <property type="entry name" value="PTP_cat"/>
</dbReference>
<dbReference type="AlphaFoldDB" id="A0AAE0TL55"/>
<evidence type="ECO:0000256" key="3">
    <source>
        <dbReference type="ARBA" id="ARBA00022801"/>
    </source>
</evidence>
<dbReference type="InterPro" id="IPR050348">
    <property type="entry name" value="Protein-Tyr_Phosphatase"/>
</dbReference>
<accession>A0AAE0TL55</accession>
<evidence type="ECO:0000256" key="5">
    <source>
        <dbReference type="ARBA" id="ARBA00051722"/>
    </source>
</evidence>
<reference evidence="9" key="3">
    <citation type="submission" date="2023-05" db="EMBL/GenBank/DDBJ databases">
        <authorList>
            <person name="Smith C.H."/>
        </authorList>
    </citation>
    <scope>NUCLEOTIDE SEQUENCE</scope>
    <source>
        <strain evidence="9">CHS0354</strain>
        <tissue evidence="9">Mantle</tissue>
    </source>
</reference>
<protein>
    <recommendedName>
        <fullName evidence="2">protein-tyrosine-phosphatase</fullName>
        <ecNumber evidence="2">3.1.3.48</ecNumber>
    </recommendedName>
</protein>
<evidence type="ECO:0000259" key="7">
    <source>
        <dbReference type="PROSITE" id="PS50055"/>
    </source>
</evidence>
<reference evidence="9" key="1">
    <citation type="journal article" date="2021" name="Genome Biol. Evol.">
        <title>A High-Quality Reference Genome for a Parasitic Bivalve with Doubly Uniparental Inheritance (Bivalvia: Unionida).</title>
        <authorList>
            <person name="Smith C.H."/>
        </authorList>
    </citation>
    <scope>NUCLEOTIDE SEQUENCE</scope>
    <source>
        <strain evidence="9">CHS0354</strain>
    </source>
</reference>
<comment type="caution">
    <text evidence="9">The sequence shown here is derived from an EMBL/GenBank/DDBJ whole genome shotgun (WGS) entry which is preliminary data.</text>
</comment>
<dbReference type="PROSITE" id="PS00383">
    <property type="entry name" value="TYR_PHOSPHATASE_1"/>
    <property type="match status" value="2"/>
</dbReference>
<comment type="similarity">
    <text evidence="1">Belongs to the protein-tyrosine phosphatase family.</text>
</comment>